<accession>A0A8X6VB08</accession>
<protein>
    <submittedName>
        <fullName evidence="1">Uncharacterized protein</fullName>
    </submittedName>
</protein>
<proteinExistence type="predicted"/>
<reference evidence="1" key="1">
    <citation type="submission" date="2020-08" db="EMBL/GenBank/DDBJ databases">
        <title>Multicomponent nature underlies the extraordinary mechanical properties of spider dragline silk.</title>
        <authorList>
            <person name="Kono N."/>
            <person name="Nakamura H."/>
            <person name="Mori M."/>
            <person name="Yoshida Y."/>
            <person name="Ohtoshi R."/>
            <person name="Malay A.D."/>
            <person name="Moran D.A.P."/>
            <person name="Tomita M."/>
            <person name="Numata K."/>
            <person name="Arakawa K."/>
        </authorList>
    </citation>
    <scope>NUCLEOTIDE SEQUENCE</scope>
</reference>
<name>A0A8X6VB08_TRICX</name>
<organism evidence="1 2">
    <name type="scientific">Trichonephila clavipes</name>
    <name type="common">Golden silk orbweaver</name>
    <name type="synonym">Nephila clavipes</name>
    <dbReference type="NCBI Taxonomy" id="2585209"/>
    <lineage>
        <taxon>Eukaryota</taxon>
        <taxon>Metazoa</taxon>
        <taxon>Ecdysozoa</taxon>
        <taxon>Arthropoda</taxon>
        <taxon>Chelicerata</taxon>
        <taxon>Arachnida</taxon>
        <taxon>Araneae</taxon>
        <taxon>Araneomorphae</taxon>
        <taxon>Entelegynae</taxon>
        <taxon>Araneoidea</taxon>
        <taxon>Nephilidae</taxon>
        <taxon>Trichonephila</taxon>
    </lineage>
</organism>
<dbReference type="EMBL" id="BMAU01021225">
    <property type="protein sequence ID" value="GFY01358.1"/>
    <property type="molecule type" value="Genomic_DNA"/>
</dbReference>
<dbReference type="Proteomes" id="UP000887159">
    <property type="component" value="Unassembled WGS sequence"/>
</dbReference>
<gene>
    <name evidence="1" type="primary">AVEN_129681_1</name>
    <name evidence="1" type="ORF">TNCV_5078241</name>
</gene>
<sequence length="119" mass="13676">MDLYALFTGVNAPRMPNTPLKSVTTLNVDKILEPHKWLQCIQWTRYQQQGQKVSLEWFIARPNNSGFYYSLGEEGSLLVSRENNIEMIQIHAETVRTIAGLSTNFCTRPTLQQVDMQTI</sequence>
<dbReference type="AlphaFoldDB" id="A0A8X6VB08"/>
<comment type="caution">
    <text evidence="1">The sequence shown here is derived from an EMBL/GenBank/DDBJ whole genome shotgun (WGS) entry which is preliminary data.</text>
</comment>
<evidence type="ECO:0000313" key="1">
    <source>
        <dbReference type="EMBL" id="GFY01358.1"/>
    </source>
</evidence>
<evidence type="ECO:0000313" key="2">
    <source>
        <dbReference type="Proteomes" id="UP000887159"/>
    </source>
</evidence>
<keyword evidence="2" id="KW-1185">Reference proteome</keyword>